<keyword evidence="5" id="KW-1185">Reference proteome</keyword>
<dbReference type="AlphaFoldDB" id="A0A1M6X7Y2"/>
<name>A0A1M6X7Y2_PSETH</name>
<evidence type="ECO:0000313" key="5">
    <source>
        <dbReference type="Proteomes" id="UP000184363"/>
    </source>
</evidence>
<gene>
    <name evidence="4" type="ORF">SAMN05443637_11692</name>
</gene>
<dbReference type="InterPro" id="IPR052336">
    <property type="entry name" value="MlaD_Phospholipid_Transporter"/>
</dbReference>
<evidence type="ECO:0000259" key="3">
    <source>
        <dbReference type="Pfam" id="PF11887"/>
    </source>
</evidence>
<dbReference type="Proteomes" id="UP000184363">
    <property type="component" value="Unassembled WGS sequence"/>
</dbReference>
<dbReference type="InterPro" id="IPR024516">
    <property type="entry name" value="Mce_C"/>
</dbReference>
<dbReference type="OrthoDB" id="3460188at2"/>
<dbReference type="EMBL" id="FRAP01000016">
    <property type="protein sequence ID" value="SHL02110.1"/>
    <property type="molecule type" value="Genomic_DNA"/>
</dbReference>
<dbReference type="GO" id="GO:0005576">
    <property type="term" value="C:extracellular region"/>
    <property type="evidence" value="ECO:0007669"/>
    <property type="project" value="TreeGrafter"/>
</dbReference>
<feature type="domain" description="Mce/MlaD" evidence="2">
    <location>
        <begin position="35"/>
        <end position="113"/>
    </location>
</feature>
<dbReference type="GO" id="GO:0051701">
    <property type="term" value="P:biological process involved in interaction with host"/>
    <property type="evidence" value="ECO:0007669"/>
    <property type="project" value="TreeGrafter"/>
</dbReference>
<proteinExistence type="predicted"/>
<dbReference type="RefSeq" id="WP_073458732.1">
    <property type="nucleotide sequence ID" value="NZ_CALGVN010000027.1"/>
</dbReference>
<feature type="region of interest" description="Disordered" evidence="1">
    <location>
        <begin position="326"/>
        <end position="393"/>
    </location>
</feature>
<evidence type="ECO:0000259" key="2">
    <source>
        <dbReference type="Pfam" id="PF02470"/>
    </source>
</evidence>
<dbReference type="Pfam" id="PF11887">
    <property type="entry name" value="Mce4_CUP1"/>
    <property type="match status" value="1"/>
</dbReference>
<dbReference type="InterPro" id="IPR003399">
    <property type="entry name" value="Mce/MlaD"/>
</dbReference>
<organism evidence="4 5">
    <name type="scientific">Pseudonocardia thermophila</name>
    <dbReference type="NCBI Taxonomy" id="1848"/>
    <lineage>
        <taxon>Bacteria</taxon>
        <taxon>Bacillati</taxon>
        <taxon>Actinomycetota</taxon>
        <taxon>Actinomycetes</taxon>
        <taxon>Pseudonocardiales</taxon>
        <taxon>Pseudonocardiaceae</taxon>
        <taxon>Pseudonocardia</taxon>
    </lineage>
</organism>
<feature type="domain" description="Mammalian cell entry C-terminal" evidence="3">
    <location>
        <begin position="117"/>
        <end position="344"/>
    </location>
</feature>
<evidence type="ECO:0000313" key="4">
    <source>
        <dbReference type="EMBL" id="SHL02110.1"/>
    </source>
</evidence>
<dbReference type="Pfam" id="PF02470">
    <property type="entry name" value="MlaD"/>
    <property type="match status" value="1"/>
</dbReference>
<evidence type="ECO:0000256" key="1">
    <source>
        <dbReference type="SAM" id="MobiDB-lite"/>
    </source>
</evidence>
<dbReference type="PANTHER" id="PTHR33371:SF19">
    <property type="entry name" value="MCE-FAMILY PROTEIN MCE4A"/>
    <property type="match status" value="1"/>
</dbReference>
<dbReference type="InterPro" id="IPR005693">
    <property type="entry name" value="Mce"/>
</dbReference>
<sequence length="470" mass="49581">MRTPERALQGLAFIGVVALLLGLAVAHYAGAFRSGVPVLLKAGHAGSQLGEHADVKVRGMVVGRVESITSTGDGADILLSIDADKIDQIPQNVTARLLPKTLFGEKYVALEPPADPSPRPLVAGDVIGQDRSSTAREVDTALDDLEPVLTAVQPDELKSTLGAIAMGLEGRGAQLGETLVALNALVEGITPAVPALQDDLRELATLSETAADTAPDLLAALDDLTVPAGTIVDQAENLREVYRSVISASDDLHAFLDANGENVIRLVVTSRSTLETLARYAPEFPCFFENLVSVIPRGDEVFGRSNSVNAGKPGIHVTIEITTGDRGKYVNPDDLPEFTDDRGPRCYPEALPPPYDEENFPQYAPDGPFRDGAVPPPPESPQPKGDPEAFGVDTYGTYDGSSSWYLVKANALAGGPNARTIDMGVANSPGERAVVNSLIAAQQGRPSSSVPGWSTYLVGPLYRGTEVTMA</sequence>
<dbReference type="STRING" id="1848.SAMN05443637_11692"/>
<protein>
    <submittedName>
        <fullName evidence="4">Virulence factor Mce family protein</fullName>
    </submittedName>
</protein>
<reference evidence="4 5" key="1">
    <citation type="submission" date="2016-11" db="EMBL/GenBank/DDBJ databases">
        <authorList>
            <person name="Jaros S."/>
            <person name="Januszkiewicz K."/>
            <person name="Wedrychowicz H."/>
        </authorList>
    </citation>
    <scope>NUCLEOTIDE SEQUENCE [LARGE SCALE GENOMIC DNA]</scope>
    <source>
        <strain evidence="4 5">DSM 43832</strain>
    </source>
</reference>
<accession>A0A1M6X7Y2</accession>
<dbReference type="PANTHER" id="PTHR33371">
    <property type="entry name" value="INTERMEMBRANE PHOSPHOLIPID TRANSPORT SYSTEM BINDING PROTEIN MLAD-RELATED"/>
    <property type="match status" value="1"/>
</dbReference>
<dbReference type="NCBIfam" id="TIGR00996">
    <property type="entry name" value="Mtu_fam_mce"/>
    <property type="match status" value="1"/>
</dbReference>